<name>A0ABT9I5Z0_9GAMM</name>
<protein>
    <submittedName>
        <fullName evidence="1">Uncharacterized protein</fullName>
    </submittedName>
</protein>
<comment type="caution">
    <text evidence="1">The sequence shown here is derived from an EMBL/GenBank/DDBJ whole genome shotgun (WGS) entry which is preliminary data.</text>
</comment>
<evidence type="ECO:0000313" key="1">
    <source>
        <dbReference type="EMBL" id="MDP5138818.1"/>
    </source>
</evidence>
<dbReference type="EMBL" id="JAPJDZ010000323">
    <property type="protein sequence ID" value="MDP5138818.1"/>
    <property type="molecule type" value="Genomic_DNA"/>
</dbReference>
<organism evidence="1 2">
    <name type="scientific">Rheinheimera baltica</name>
    <dbReference type="NCBI Taxonomy" id="67576"/>
    <lineage>
        <taxon>Bacteria</taxon>
        <taxon>Pseudomonadati</taxon>
        <taxon>Pseudomonadota</taxon>
        <taxon>Gammaproteobacteria</taxon>
        <taxon>Chromatiales</taxon>
        <taxon>Chromatiaceae</taxon>
        <taxon>Rheinheimera</taxon>
    </lineage>
</organism>
<gene>
    <name evidence="1" type="ORF">ORJ04_22995</name>
</gene>
<proteinExistence type="predicted"/>
<evidence type="ECO:0000313" key="2">
    <source>
        <dbReference type="Proteomes" id="UP001231109"/>
    </source>
</evidence>
<dbReference type="Proteomes" id="UP001231109">
    <property type="component" value="Unassembled WGS sequence"/>
</dbReference>
<sequence>MKLDIALTSKVYSNYSLDDSSQKDWDEFKSENKSYFEKLFPITIDTGIDFDKPGNSTM</sequence>
<accession>A0ABT9I5Z0</accession>
<dbReference type="RefSeq" id="WP_305977907.1">
    <property type="nucleotide sequence ID" value="NZ_JAPJDZ010000323.1"/>
</dbReference>
<reference evidence="1 2" key="1">
    <citation type="submission" date="2022-11" db="EMBL/GenBank/DDBJ databases">
        <title>Viruses from the air-sea interface of a natural surface slick.</title>
        <authorList>
            <person name="Rahlff J."/>
            <person name="Holmfeldt K."/>
        </authorList>
    </citation>
    <scope>NUCLEOTIDE SEQUENCE [LARGE SCALE GENOMIC DNA]</scope>
    <source>
        <strain evidence="1 2">SMS4</strain>
    </source>
</reference>
<keyword evidence="2" id="KW-1185">Reference proteome</keyword>